<reference evidence="12 13" key="1">
    <citation type="journal article" date="2013" name="J. Microbiol. Biotechnol.">
        <title>Novosphingobium ginsenosidimutans sp. nov., with the ability to convert ginsenoside.</title>
        <authorList>
            <person name="Kim J.K."/>
            <person name="He D."/>
            <person name="Liu Q.M."/>
            <person name="Park H.Y."/>
            <person name="Jung M.S."/>
            <person name="Yoon M.H."/>
            <person name="Kim S.C."/>
            <person name="Im W.T."/>
        </authorList>
    </citation>
    <scope>NUCLEOTIDE SEQUENCE [LARGE SCALE GENOMIC DNA]</scope>
    <source>
        <strain evidence="12 13">FW-6</strain>
    </source>
</reference>
<evidence type="ECO:0000313" key="12">
    <source>
        <dbReference type="EMBL" id="QEA17200.1"/>
    </source>
</evidence>
<gene>
    <name evidence="12" type="ORF">FRF71_14250</name>
</gene>
<evidence type="ECO:0000256" key="6">
    <source>
        <dbReference type="ARBA" id="ARBA00022840"/>
    </source>
</evidence>
<dbReference type="SMART" id="SM00382">
    <property type="entry name" value="AAA"/>
    <property type="match status" value="1"/>
</dbReference>
<dbReference type="EMBL" id="CP042345">
    <property type="protein sequence ID" value="QEA17200.1"/>
    <property type="molecule type" value="Genomic_DNA"/>
</dbReference>
<dbReference type="GO" id="GO:0030253">
    <property type="term" value="P:protein secretion by the type I secretion system"/>
    <property type="evidence" value="ECO:0007669"/>
    <property type="project" value="InterPro"/>
</dbReference>
<dbReference type="OrthoDB" id="9787557at2"/>
<name>A0A5B8S8F6_9SPHN</name>
<keyword evidence="3" id="KW-1003">Cell membrane</keyword>
<dbReference type="AlphaFoldDB" id="A0A5B8S8F6"/>
<feature type="transmembrane region" description="Helical" evidence="9">
    <location>
        <begin position="159"/>
        <end position="178"/>
    </location>
</feature>
<dbReference type="KEGG" id="ngf:FRF71_14250"/>
<feature type="domain" description="ABC transporter" evidence="10">
    <location>
        <begin position="336"/>
        <end position="572"/>
    </location>
</feature>
<dbReference type="GO" id="GO:0016887">
    <property type="term" value="F:ATP hydrolysis activity"/>
    <property type="evidence" value="ECO:0007669"/>
    <property type="project" value="InterPro"/>
</dbReference>
<evidence type="ECO:0000256" key="3">
    <source>
        <dbReference type="ARBA" id="ARBA00022475"/>
    </source>
</evidence>
<dbReference type="PROSITE" id="PS50929">
    <property type="entry name" value="ABC_TM1F"/>
    <property type="match status" value="1"/>
</dbReference>
<evidence type="ECO:0000256" key="9">
    <source>
        <dbReference type="SAM" id="Phobius"/>
    </source>
</evidence>
<evidence type="ECO:0000256" key="7">
    <source>
        <dbReference type="ARBA" id="ARBA00022989"/>
    </source>
</evidence>
<dbReference type="InterPro" id="IPR011527">
    <property type="entry name" value="ABC1_TM_dom"/>
</dbReference>
<dbReference type="Pfam" id="PF00664">
    <property type="entry name" value="ABC_membrane"/>
    <property type="match status" value="1"/>
</dbReference>
<dbReference type="GO" id="GO:0030256">
    <property type="term" value="C:type I protein secretion system complex"/>
    <property type="evidence" value="ECO:0007669"/>
    <property type="project" value="InterPro"/>
</dbReference>
<dbReference type="SUPFAM" id="SSF52540">
    <property type="entry name" value="P-loop containing nucleoside triphosphate hydrolases"/>
    <property type="match status" value="1"/>
</dbReference>
<proteinExistence type="predicted"/>
<dbReference type="InterPro" id="IPR003593">
    <property type="entry name" value="AAA+_ATPase"/>
</dbReference>
<accession>A0A5B8S8F6</accession>
<dbReference type="Gene3D" id="1.20.1560.10">
    <property type="entry name" value="ABC transporter type 1, transmembrane domain"/>
    <property type="match status" value="1"/>
</dbReference>
<evidence type="ECO:0000256" key="4">
    <source>
        <dbReference type="ARBA" id="ARBA00022692"/>
    </source>
</evidence>
<sequence>MAEADLALWTGELGAALKRYRATLITVAVLSAVLNVLVLAGSFYLMMIYDSVLPSHSLPTLVGLFTLVTIAYSFQGLFEHGRGKLLASVGAQLERQLSRRVQRAMNDMARLNGKTEGDGLAPMRDLDQVRTFLTGTGPATLLDLPWIGFFLIVLGLLHYWLGLFALAGAIVLIALAVATHRVGAEPSRELGQLIAERSGQAETALRHSEVLTVLGMRGAMERRWDQVNQRYLIAQDRLSAAAGKLGSFSKVFRLFLQSAILSVGALLVIDGKASGGVIFASSLLFGRALAPIDMAIGNWRSFTSTKASWARLNQLLDEVPALASSNIALPLPQNELRLEGVQAAPPGHPMPAVSNVGFAVAAGSVVGVIGPSGAGKSSLARTIVGAWAPRRGSVRLDGATIDQWPAERLGQAIGYLPQSVELFDGTIAENISRFAISTDSDAVIEAAKLAGVHDMIVRMPLGYETPIGRDGSWLSAGQRQRIGLARALYGSPFLLVLDEPNSNLDQEGEVALETAIAAARDRGCIVIVVAHRPAILAQATHIVLLRNGRMEGFGPRDEVLAPLLRQGDGRKLPAAA</sequence>
<dbReference type="GO" id="GO:0005886">
    <property type="term" value="C:plasma membrane"/>
    <property type="evidence" value="ECO:0007669"/>
    <property type="project" value="UniProtKB-SubCell"/>
</dbReference>
<dbReference type="GO" id="GO:0034040">
    <property type="term" value="F:ATPase-coupled lipid transmembrane transporter activity"/>
    <property type="evidence" value="ECO:0007669"/>
    <property type="project" value="TreeGrafter"/>
</dbReference>
<dbReference type="FunFam" id="3.40.50.300:FF:001444">
    <property type="entry name" value="ABC transporter ATP-binding protein"/>
    <property type="match status" value="1"/>
</dbReference>
<evidence type="ECO:0000259" key="10">
    <source>
        <dbReference type="PROSITE" id="PS50893"/>
    </source>
</evidence>
<dbReference type="InterPro" id="IPR039421">
    <property type="entry name" value="Type_1_exporter"/>
</dbReference>
<dbReference type="PROSITE" id="PS50893">
    <property type="entry name" value="ABC_TRANSPORTER_2"/>
    <property type="match status" value="1"/>
</dbReference>
<keyword evidence="7 9" id="KW-1133">Transmembrane helix</keyword>
<evidence type="ECO:0000256" key="1">
    <source>
        <dbReference type="ARBA" id="ARBA00004651"/>
    </source>
</evidence>
<dbReference type="InterPro" id="IPR027417">
    <property type="entry name" value="P-loop_NTPase"/>
</dbReference>
<evidence type="ECO:0000256" key="8">
    <source>
        <dbReference type="ARBA" id="ARBA00023136"/>
    </source>
</evidence>
<dbReference type="PANTHER" id="PTHR24221:SF248">
    <property type="entry name" value="ABC TRANSPORTER TRANSMEMBRANE REGION"/>
    <property type="match status" value="1"/>
</dbReference>
<feature type="transmembrane region" description="Helical" evidence="9">
    <location>
        <begin position="132"/>
        <end position="153"/>
    </location>
</feature>
<feature type="transmembrane region" description="Helical" evidence="9">
    <location>
        <begin position="58"/>
        <end position="78"/>
    </location>
</feature>
<keyword evidence="5" id="KW-0547">Nucleotide-binding</keyword>
<feature type="domain" description="ABC transmembrane type-1" evidence="11">
    <location>
        <begin position="25"/>
        <end position="304"/>
    </location>
</feature>
<dbReference type="InterPro" id="IPR017871">
    <property type="entry name" value="ABC_transporter-like_CS"/>
</dbReference>
<organism evidence="12 13">
    <name type="scientific">Novosphingobium ginsenosidimutans</name>
    <dbReference type="NCBI Taxonomy" id="1176536"/>
    <lineage>
        <taxon>Bacteria</taxon>
        <taxon>Pseudomonadati</taxon>
        <taxon>Pseudomonadota</taxon>
        <taxon>Alphaproteobacteria</taxon>
        <taxon>Sphingomonadales</taxon>
        <taxon>Sphingomonadaceae</taxon>
        <taxon>Novosphingobium</taxon>
    </lineage>
</organism>
<evidence type="ECO:0000256" key="5">
    <source>
        <dbReference type="ARBA" id="ARBA00022741"/>
    </source>
</evidence>
<evidence type="ECO:0000259" key="11">
    <source>
        <dbReference type="PROSITE" id="PS50929"/>
    </source>
</evidence>
<dbReference type="SUPFAM" id="SSF90123">
    <property type="entry name" value="ABC transporter transmembrane region"/>
    <property type="match status" value="1"/>
</dbReference>
<evidence type="ECO:0000313" key="13">
    <source>
        <dbReference type="Proteomes" id="UP000321172"/>
    </source>
</evidence>
<dbReference type="InterPro" id="IPR010128">
    <property type="entry name" value="ATPase_T1SS_PrtD-like"/>
</dbReference>
<protein>
    <submittedName>
        <fullName evidence="12">Type I secretion system permease/ATPase</fullName>
    </submittedName>
</protein>
<dbReference type="PANTHER" id="PTHR24221">
    <property type="entry name" value="ATP-BINDING CASSETTE SUB-FAMILY B"/>
    <property type="match status" value="1"/>
</dbReference>
<dbReference type="GO" id="GO:0005524">
    <property type="term" value="F:ATP binding"/>
    <property type="evidence" value="ECO:0007669"/>
    <property type="project" value="UniProtKB-KW"/>
</dbReference>
<keyword evidence="6" id="KW-0067">ATP-binding</keyword>
<dbReference type="Proteomes" id="UP000321172">
    <property type="component" value="Chromosome"/>
</dbReference>
<dbReference type="PROSITE" id="PS00211">
    <property type="entry name" value="ABC_TRANSPORTER_1"/>
    <property type="match status" value="1"/>
</dbReference>
<evidence type="ECO:0000256" key="2">
    <source>
        <dbReference type="ARBA" id="ARBA00022448"/>
    </source>
</evidence>
<keyword evidence="2" id="KW-0813">Transport</keyword>
<dbReference type="Gene3D" id="3.40.50.300">
    <property type="entry name" value="P-loop containing nucleotide triphosphate hydrolases"/>
    <property type="match status" value="1"/>
</dbReference>
<comment type="subcellular location">
    <subcellularLocation>
        <location evidence="1">Cell membrane</location>
        <topology evidence="1">Multi-pass membrane protein</topology>
    </subcellularLocation>
</comment>
<dbReference type="NCBIfam" id="TIGR01842">
    <property type="entry name" value="type_I_sec_PrtD"/>
    <property type="match status" value="1"/>
</dbReference>
<keyword evidence="13" id="KW-1185">Reference proteome</keyword>
<dbReference type="InterPro" id="IPR003439">
    <property type="entry name" value="ABC_transporter-like_ATP-bd"/>
</dbReference>
<dbReference type="InterPro" id="IPR036640">
    <property type="entry name" value="ABC1_TM_sf"/>
</dbReference>
<dbReference type="Pfam" id="PF00005">
    <property type="entry name" value="ABC_tran"/>
    <property type="match status" value="1"/>
</dbReference>
<keyword evidence="4 9" id="KW-0812">Transmembrane</keyword>
<keyword evidence="8 9" id="KW-0472">Membrane</keyword>
<feature type="transmembrane region" description="Helical" evidence="9">
    <location>
        <begin position="24"/>
        <end position="46"/>
    </location>
</feature>
<dbReference type="GO" id="GO:0140359">
    <property type="term" value="F:ABC-type transporter activity"/>
    <property type="evidence" value="ECO:0007669"/>
    <property type="project" value="InterPro"/>
</dbReference>